<organism evidence="11 12">
    <name type="scientific">Atractosteus spatula</name>
    <name type="common">Alligator gar</name>
    <name type="synonym">Lepisosteus spatula</name>
    <dbReference type="NCBI Taxonomy" id="7917"/>
    <lineage>
        <taxon>Eukaryota</taxon>
        <taxon>Metazoa</taxon>
        <taxon>Chordata</taxon>
        <taxon>Craniata</taxon>
        <taxon>Vertebrata</taxon>
        <taxon>Euteleostomi</taxon>
        <taxon>Actinopterygii</taxon>
        <taxon>Neopterygii</taxon>
        <taxon>Holostei</taxon>
        <taxon>Semionotiformes</taxon>
        <taxon>Lepisosteidae</taxon>
        <taxon>Atractosteus</taxon>
    </lineage>
</organism>
<dbReference type="Gene3D" id="4.10.830.40">
    <property type="match status" value="1"/>
</dbReference>
<dbReference type="Gene3D" id="2.60.120.920">
    <property type="match status" value="1"/>
</dbReference>
<feature type="non-terminal residue" evidence="11">
    <location>
        <position position="558"/>
    </location>
</feature>
<dbReference type="Pfam" id="PF25600">
    <property type="entry name" value="TRIM_CC"/>
    <property type="match status" value="1"/>
</dbReference>
<feature type="coiled-coil region" evidence="7">
    <location>
        <begin position="193"/>
        <end position="231"/>
    </location>
</feature>
<evidence type="ECO:0000256" key="2">
    <source>
        <dbReference type="ARBA" id="ARBA00022723"/>
    </source>
</evidence>
<dbReference type="PROSITE" id="PS50119">
    <property type="entry name" value="ZF_BBOX"/>
    <property type="match status" value="1"/>
</dbReference>
<dbReference type="GO" id="GO:0016874">
    <property type="term" value="F:ligase activity"/>
    <property type="evidence" value="ECO:0007669"/>
    <property type="project" value="UniProtKB-KW"/>
</dbReference>
<feature type="domain" description="B30.2/SPRY" evidence="10">
    <location>
        <begin position="367"/>
        <end position="558"/>
    </location>
</feature>
<evidence type="ECO:0000259" key="8">
    <source>
        <dbReference type="PROSITE" id="PS50089"/>
    </source>
</evidence>
<evidence type="ECO:0000256" key="6">
    <source>
        <dbReference type="PROSITE-ProRule" id="PRU00024"/>
    </source>
</evidence>
<name>A0A8J7NHX3_ATRSP</name>
<sequence>MDEGSCELVPGKILNCSICLDILKEPVTLPCGHSFCRDCVQSFWEETEQPGPVSCPQCRQAFSPQPALRTNTILAEVAKRFQKSDIAEGKTPHGASPREVPCDFCTDSTQKAVKSCLMCLASFCETHIQAHHEKTALKKHKLISPIEDFQDQLCSHHERLLELFCRDDKTCICVLCARDQHATHCTVTLETERQKKQKQLVEKQADIQHKLQEKARNAKELKQAAESLKISEETELREIEQIFVQLISSVNSKQAKVKELIREKCTAFASMTEKILITLDLDVTDLKKMNTELENLSKTDDNIGFVQSFQSLCDTLEAWEPLSVSVLSGISFNPVRGVLLKLQELAEGIFTEELQNIITAVNTIPMPSLPDPTPKKRADFCKYFYGLTLDIKTASSRLTISELDTKVAYEDNGIQASNNSTSNPKTFDSVNQVVCVQGLSAARYYWECEWKGENISLGSSRKGTDMSCVLGLNEKSWCLQWDGSCYVALHNGKREVIKAPYCSKIGVYLNSPAGILSFYRLADTPILLHKFKHTFTEPLYPAFHLPKIRSSVKICPLL</sequence>
<evidence type="ECO:0000259" key="10">
    <source>
        <dbReference type="PROSITE" id="PS50188"/>
    </source>
</evidence>
<dbReference type="PROSITE" id="PS00518">
    <property type="entry name" value="ZF_RING_1"/>
    <property type="match status" value="1"/>
</dbReference>
<dbReference type="GO" id="GO:0008270">
    <property type="term" value="F:zinc ion binding"/>
    <property type="evidence" value="ECO:0007669"/>
    <property type="project" value="UniProtKB-KW"/>
</dbReference>
<dbReference type="InterPro" id="IPR043136">
    <property type="entry name" value="B30.2/SPRY_sf"/>
</dbReference>
<keyword evidence="2" id="KW-0479">Metal-binding</keyword>
<dbReference type="InterPro" id="IPR051051">
    <property type="entry name" value="E3_ubiq-ligase_TRIM/RNF"/>
</dbReference>
<dbReference type="SMART" id="SM00589">
    <property type="entry name" value="PRY"/>
    <property type="match status" value="1"/>
</dbReference>
<dbReference type="PRINTS" id="PR01407">
    <property type="entry name" value="BUTYPHLNCDUF"/>
</dbReference>
<dbReference type="SUPFAM" id="SSF57845">
    <property type="entry name" value="B-box zinc-binding domain"/>
    <property type="match status" value="1"/>
</dbReference>
<evidence type="ECO:0000256" key="1">
    <source>
        <dbReference type="ARBA" id="ARBA00022588"/>
    </source>
</evidence>
<dbReference type="CDD" id="cd19802">
    <property type="entry name" value="Bbox1_TRIM8-like"/>
    <property type="match status" value="1"/>
</dbReference>
<keyword evidence="4" id="KW-0862">Zinc</keyword>
<evidence type="ECO:0000256" key="7">
    <source>
        <dbReference type="SAM" id="Coils"/>
    </source>
</evidence>
<dbReference type="SMART" id="SM00184">
    <property type="entry name" value="RING"/>
    <property type="match status" value="1"/>
</dbReference>
<dbReference type="AlphaFoldDB" id="A0A8J7NHX3"/>
<feature type="domain" description="B box-type" evidence="9">
    <location>
        <begin position="149"/>
        <end position="189"/>
    </location>
</feature>
<keyword evidence="1" id="KW-0399">Innate immunity</keyword>
<feature type="domain" description="RING-type" evidence="8">
    <location>
        <begin position="16"/>
        <end position="59"/>
    </location>
</feature>
<dbReference type="EMBL" id="JAAWVO010004691">
    <property type="protein sequence ID" value="MBN3312354.1"/>
    <property type="molecule type" value="Genomic_DNA"/>
</dbReference>
<dbReference type="InterPro" id="IPR013083">
    <property type="entry name" value="Znf_RING/FYVE/PHD"/>
</dbReference>
<dbReference type="InterPro" id="IPR001841">
    <property type="entry name" value="Znf_RING"/>
</dbReference>
<dbReference type="GO" id="GO:0045087">
    <property type="term" value="P:innate immune response"/>
    <property type="evidence" value="ECO:0007669"/>
    <property type="project" value="UniProtKB-KW"/>
</dbReference>
<evidence type="ECO:0000256" key="5">
    <source>
        <dbReference type="ARBA" id="ARBA00022859"/>
    </source>
</evidence>
<evidence type="ECO:0000313" key="11">
    <source>
        <dbReference type="EMBL" id="MBN3312354.1"/>
    </source>
</evidence>
<dbReference type="Pfam" id="PF00643">
    <property type="entry name" value="zf-B_box"/>
    <property type="match status" value="1"/>
</dbReference>
<dbReference type="InterPro" id="IPR003877">
    <property type="entry name" value="SPRY_dom"/>
</dbReference>
<dbReference type="InterPro" id="IPR006574">
    <property type="entry name" value="PRY"/>
</dbReference>
<dbReference type="SUPFAM" id="SSF49899">
    <property type="entry name" value="Concanavalin A-like lectins/glucanases"/>
    <property type="match status" value="1"/>
</dbReference>
<dbReference type="Pfam" id="PF15227">
    <property type="entry name" value="zf-C3HC4_4"/>
    <property type="match status" value="1"/>
</dbReference>
<dbReference type="Pfam" id="PF00622">
    <property type="entry name" value="SPRY"/>
    <property type="match status" value="1"/>
</dbReference>
<dbReference type="SUPFAM" id="SSF57850">
    <property type="entry name" value="RING/U-box"/>
    <property type="match status" value="1"/>
</dbReference>
<feature type="non-terminal residue" evidence="11">
    <location>
        <position position="1"/>
    </location>
</feature>
<dbReference type="PROSITE" id="PS50089">
    <property type="entry name" value="ZF_RING_2"/>
    <property type="match status" value="1"/>
</dbReference>
<dbReference type="PANTHER" id="PTHR25465">
    <property type="entry name" value="B-BOX DOMAIN CONTAINING"/>
    <property type="match status" value="1"/>
</dbReference>
<dbReference type="Gene3D" id="3.30.160.60">
    <property type="entry name" value="Classic Zinc Finger"/>
    <property type="match status" value="1"/>
</dbReference>
<evidence type="ECO:0000256" key="3">
    <source>
        <dbReference type="ARBA" id="ARBA00022771"/>
    </source>
</evidence>
<dbReference type="InterPro" id="IPR001870">
    <property type="entry name" value="B30.2/SPRY"/>
</dbReference>
<dbReference type="Pfam" id="PF13765">
    <property type="entry name" value="PRY"/>
    <property type="match status" value="1"/>
</dbReference>
<dbReference type="InterPro" id="IPR003879">
    <property type="entry name" value="Butyrophylin_SPRY"/>
</dbReference>
<dbReference type="InterPro" id="IPR058030">
    <property type="entry name" value="TRIM8/14/16/25/29/45/65_CC"/>
</dbReference>
<keyword evidence="3 6" id="KW-0863">Zinc-finger</keyword>
<gene>
    <name evidence="11" type="primary">Trim25_1</name>
    <name evidence="11" type="ORF">GTO95_0010242</name>
</gene>
<dbReference type="PANTHER" id="PTHR25465:SF80">
    <property type="entry name" value="TRIPARTITE MOTIF-CONTAINING PROTEIN 16-LIKE"/>
    <property type="match status" value="1"/>
</dbReference>
<dbReference type="Gene3D" id="3.30.40.10">
    <property type="entry name" value="Zinc/RING finger domain, C3HC4 (zinc finger)"/>
    <property type="match status" value="1"/>
</dbReference>
<dbReference type="SMART" id="SM00336">
    <property type="entry name" value="BBOX"/>
    <property type="match status" value="1"/>
</dbReference>
<comment type="caution">
    <text evidence="11">The sequence shown here is derived from an EMBL/GenBank/DDBJ whole genome shotgun (WGS) entry which is preliminary data.</text>
</comment>
<dbReference type="GO" id="GO:0005737">
    <property type="term" value="C:cytoplasm"/>
    <property type="evidence" value="ECO:0007669"/>
    <property type="project" value="UniProtKB-ARBA"/>
</dbReference>
<proteinExistence type="predicted"/>
<dbReference type="CDD" id="cd19769">
    <property type="entry name" value="Bbox2_TRIM16-like"/>
    <property type="match status" value="1"/>
</dbReference>
<reference evidence="11" key="1">
    <citation type="journal article" date="2021" name="Cell">
        <title>Tracing the genetic footprints of vertebrate landing in non-teleost ray-finned fishes.</title>
        <authorList>
            <person name="Bi X."/>
            <person name="Wang K."/>
            <person name="Yang L."/>
            <person name="Pan H."/>
            <person name="Jiang H."/>
            <person name="Wei Q."/>
            <person name="Fang M."/>
            <person name="Yu H."/>
            <person name="Zhu C."/>
            <person name="Cai Y."/>
            <person name="He Y."/>
            <person name="Gan X."/>
            <person name="Zeng H."/>
            <person name="Yu D."/>
            <person name="Zhu Y."/>
            <person name="Jiang H."/>
            <person name="Qiu Q."/>
            <person name="Yang H."/>
            <person name="Zhang Y.E."/>
            <person name="Wang W."/>
            <person name="Zhu M."/>
            <person name="He S."/>
            <person name="Zhang G."/>
        </authorList>
    </citation>
    <scope>NUCLEOTIDE SEQUENCE</scope>
    <source>
        <strain evidence="11">Allg_001</strain>
    </source>
</reference>
<protein>
    <submittedName>
        <fullName evidence="11">TRI25 ligase</fullName>
    </submittedName>
</protein>
<dbReference type="InterPro" id="IPR013320">
    <property type="entry name" value="ConA-like_dom_sf"/>
</dbReference>
<dbReference type="InterPro" id="IPR017907">
    <property type="entry name" value="Znf_RING_CS"/>
</dbReference>
<evidence type="ECO:0000256" key="4">
    <source>
        <dbReference type="ARBA" id="ARBA00022833"/>
    </source>
</evidence>
<keyword evidence="11" id="KW-0436">Ligase</keyword>
<evidence type="ECO:0000259" key="9">
    <source>
        <dbReference type="PROSITE" id="PS50119"/>
    </source>
</evidence>
<dbReference type="PROSITE" id="PS50188">
    <property type="entry name" value="B302_SPRY"/>
    <property type="match status" value="1"/>
</dbReference>
<evidence type="ECO:0000313" key="12">
    <source>
        <dbReference type="Proteomes" id="UP000736164"/>
    </source>
</evidence>
<dbReference type="Proteomes" id="UP000736164">
    <property type="component" value="Unassembled WGS sequence"/>
</dbReference>
<dbReference type="InterPro" id="IPR000315">
    <property type="entry name" value="Znf_B-box"/>
</dbReference>
<accession>A0A8J7NHX3</accession>
<keyword evidence="7" id="KW-0175">Coiled coil</keyword>
<keyword evidence="12" id="KW-1185">Reference proteome</keyword>
<dbReference type="SMART" id="SM00449">
    <property type="entry name" value="SPRY"/>
    <property type="match status" value="1"/>
</dbReference>
<keyword evidence="5" id="KW-0391">Immunity</keyword>